<dbReference type="Proteomes" id="UP000325645">
    <property type="component" value="Unassembled WGS sequence"/>
</dbReference>
<feature type="coiled-coil region" evidence="1">
    <location>
        <begin position="46"/>
        <end position="80"/>
    </location>
</feature>
<proteinExistence type="predicted"/>
<feature type="transmembrane region" description="Helical" evidence="2">
    <location>
        <begin position="6"/>
        <end position="27"/>
    </location>
</feature>
<protein>
    <submittedName>
        <fullName evidence="3">Uncharacterized protein</fullName>
    </submittedName>
</protein>
<name>A0A5E7WPS3_PSEFL</name>
<dbReference type="EMBL" id="CABVJH010000012">
    <property type="protein sequence ID" value="VVQ37469.1"/>
    <property type="molecule type" value="Genomic_DNA"/>
</dbReference>
<evidence type="ECO:0000313" key="3">
    <source>
        <dbReference type="EMBL" id="VVQ37469.1"/>
    </source>
</evidence>
<gene>
    <name evidence="3" type="ORF">PS943_05290</name>
</gene>
<evidence type="ECO:0000313" key="4">
    <source>
        <dbReference type="Proteomes" id="UP000325645"/>
    </source>
</evidence>
<organism evidence="3 4">
    <name type="scientific">Pseudomonas fluorescens</name>
    <dbReference type="NCBI Taxonomy" id="294"/>
    <lineage>
        <taxon>Bacteria</taxon>
        <taxon>Pseudomonadati</taxon>
        <taxon>Pseudomonadota</taxon>
        <taxon>Gammaproteobacteria</taxon>
        <taxon>Pseudomonadales</taxon>
        <taxon>Pseudomonadaceae</taxon>
        <taxon>Pseudomonas</taxon>
    </lineage>
</organism>
<reference evidence="3 4" key="1">
    <citation type="submission" date="2019-09" db="EMBL/GenBank/DDBJ databases">
        <authorList>
            <person name="Chandra G."/>
            <person name="Truman W A."/>
        </authorList>
    </citation>
    <scope>NUCLEOTIDE SEQUENCE [LARGE SCALE GENOMIC DNA]</scope>
    <source>
        <strain evidence="3">PS943</strain>
    </source>
</reference>
<keyword evidence="2" id="KW-0472">Membrane</keyword>
<accession>A0A5E7WPS3</accession>
<dbReference type="AlphaFoldDB" id="A0A5E7WPS3"/>
<evidence type="ECO:0000256" key="1">
    <source>
        <dbReference type="SAM" id="Coils"/>
    </source>
</evidence>
<keyword evidence="2" id="KW-0812">Transmembrane</keyword>
<keyword evidence="2" id="KW-1133">Transmembrane helix</keyword>
<keyword evidence="1" id="KW-0175">Coiled coil</keyword>
<evidence type="ECO:0000256" key="2">
    <source>
        <dbReference type="SAM" id="Phobius"/>
    </source>
</evidence>
<dbReference type="RefSeq" id="WP_150658713.1">
    <property type="nucleotide sequence ID" value="NZ_CABVJH010000012.1"/>
</dbReference>
<sequence>MTTLDAISTGALLLMGIILLVLLLQYLRLREIWQLLLGERDLTRWARIWETENRELRSALRAEKAQVEELEVKLTMLQASVPTA</sequence>